<name>A0ABX1WP28_9FLAO</name>
<feature type="compositionally biased region" description="Polar residues" evidence="1">
    <location>
        <begin position="88"/>
        <end position="102"/>
    </location>
</feature>
<evidence type="ECO:0000313" key="4">
    <source>
        <dbReference type="Proteomes" id="UP000580344"/>
    </source>
</evidence>
<keyword evidence="2" id="KW-1133">Transmembrane helix</keyword>
<feature type="transmembrane region" description="Helical" evidence="2">
    <location>
        <begin position="47"/>
        <end position="67"/>
    </location>
</feature>
<sequence>MKNNDKLSSYIKNDLENREINPSHDAWNRIQARMDVAPTRQKSNFKWWLSVAAVAFFTISTSIYFFMNQSENNNEQQEFVHHKEQDNPTRTASDSNEINLSETVLADNDKVDSSKERIETPIKEENKAIQHGKVQVAVNEESQQVEILLPTKKEAIVEKKEELKADPEQKKIVVAATSSDSIKTNKKKKNFVDPNMLLYSIENKENLKEQNQSRVVSVGFK</sequence>
<evidence type="ECO:0000256" key="2">
    <source>
        <dbReference type="SAM" id="Phobius"/>
    </source>
</evidence>
<dbReference type="RefSeq" id="WP_171623754.1">
    <property type="nucleotide sequence ID" value="NZ_JABFOQ010000034.1"/>
</dbReference>
<comment type="caution">
    <text evidence="3">The sequence shown here is derived from an EMBL/GenBank/DDBJ whole genome shotgun (WGS) entry which is preliminary data.</text>
</comment>
<keyword evidence="2" id="KW-0812">Transmembrane</keyword>
<feature type="region of interest" description="Disordered" evidence="1">
    <location>
        <begin position="75"/>
        <end position="105"/>
    </location>
</feature>
<keyword evidence="2" id="KW-0472">Membrane</keyword>
<feature type="compositionally biased region" description="Basic and acidic residues" evidence="1">
    <location>
        <begin position="78"/>
        <end position="87"/>
    </location>
</feature>
<accession>A0ABX1WP28</accession>
<keyword evidence="4" id="KW-1185">Reference proteome</keyword>
<dbReference type="EMBL" id="JABFOQ010000034">
    <property type="protein sequence ID" value="NOJ76463.1"/>
    <property type="molecule type" value="Genomic_DNA"/>
</dbReference>
<organism evidence="3 4">
    <name type="scientific">Empedobacter stercoris</name>
    <dbReference type="NCBI Taxonomy" id="1628248"/>
    <lineage>
        <taxon>Bacteria</taxon>
        <taxon>Pseudomonadati</taxon>
        <taxon>Bacteroidota</taxon>
        <taxon>Flavobacteriia</taxon>
        <taxon>Flavobacteriales</taxon>
        <taxon>Weeksellaceae</taxon>
        <taxon>Empedobacter</taxon>
    </lineage>
</organism>
<evidence type="ECO:0000256" key="1">
    <source>
        <dbReference type="SAM" id="MobiDB-lite"/>
    </source>
</evidence>
<reference evidence="3 4" key="1">
    <citation type="submission" date="2020-05" db="EMBL/GenBank/DDBJ databases">
        <title>Tigecycline resistant gene in Empedobacter stercoris.</title>
        <authorList>
            <person name="Chen Y."/>
            <person name="Cheng Y."/>
            <person name="Zhou K."/>
        </authorList>
    </citation>
    <scope>NUCLEOTIDE SEQUENCE [LARGE SCALE GENOMIC DNA]</scope>
    <source>
        <strain evidence="3 4">ES202</strain>
    </source>
</reference>
<evidence type="ECO:0000313" key="3">
    <source>
        <dbReference type="EMBL" id="NOJ76463.1"/>
    </source>
</evidence>
<dbReference type="Proteomes" id="UP000580344">
    <property type="component" value="Unassembled WGS sequence"/>
</dbReference>
<protein>
    <recommendedName>
        <fullName evidence="5">Anti-sigma factor</fullName>
    </recommendedName>
</protein>
<evidence type="ECO:0008006" key="5">
    <source>
        <dbReference type="Google" id="ProtNLM"/>
    </source>
</evidence>
<proteinExistence type="predicted"/>
<gene>
    <name evidence="3" type="ORF">HMH06_11580</name>
</gene>